<proteinExistence type="predicted"/>
<evidence type="ECO:0000313" key="1">
    <source>
        <dbReference type="EMBL" id="NRS92467.1"/>
    </source>
</evidence>
<dbReference type="EMBL" id="JABSNO010000009">
    <property type="protein sequence ID" value="NRS92467.1"/>
    <property type="molecule type" value="Genomic_DNA"/>
</dbReference>
<dbReference type="InterPro" id="IPR011990">
    <property type="entry name" value="TPR-like_helical_dom_sf"/>
</dbReference>
<dbReference type="RefSeq" id="WP_173779074.1">
    <property type="nucleotide sequence ID" value="NZ_JABSNO010000009.1"/>
</dbReference>
<accession>A0A8J8GB73</accession>
<dbReference type="AlphaFoldDB" id="A0A8J8GB73"/>
<reference evidence="1" key="1">
    <citation type="submission" date="2020-05" db="EMBL/GenBank/DDBJ databases">
        <title>Genomic Encyclopedia of Type Strains, Phase IV (KMG-V): Genome sequencing to study the core and pangenomes of soil and plant-associated prokaryotes.</title>
        <authorList>
            <person name="Whitman W."/>
        </authorList>
    </citation>
    <scope>NUCLEOTIDE SEQUENCE</scope>
    <source>
        <strain evidence="1">16F</strain>
    </source>
</reference>
<sequence>MNLTKNKYYFEALDCFPYNLPECLEALNYALSYDPEDADALCLMARIHSEILKDYETAKKYFAEAMMHDVANINTPEFYINCLINNEDFEEAEKLINYSSKIKGIDQSVIWILRSYLSEKRGNFINAIHFLEKAKKYCFNSCSLEHIKERKKFVKSKIIKKKSKKKTKETD</sequence>
<organism evidence="1 2">
    <name type="scientific">Frigoriflavimonas asaccharolytica</name>
    <dbReference type="NCBI Taxonomy" id="2735899"/>
    <lineage>
        <taxon>Bacteria</taxon>
        <taxon>Pseudomonadati</taxon>
        <taxon>Bacteroidota</taxon>
        <taxon>Flavobacteriia</taxon>
        <taxon>Flavobacteriales</taxon>
        <taxon>Weeksellaceae</taxon>
        <taxon>Frigoriflavimonas</taxon>
    </lineage>
</organism>
<dbReference type="Gene3D" id="1.25.40.10">
    <property type="entry name" value="Tetratricopeptide repeat domain"/>
    <property type="match status" value="1"/>
</dbReference>
<name>A0A8J8GB73_9FLAO</name>
<protein>
    <submittedName>
        <fullName evidence="1">Tetratricopeptide (TPR) repeat protein</fullName>
    </submittedName>
</protein>
<gene>
    <name evidence="1" type="ORF">HNQ03_001542</name>
</gene>
<keyword evidence="2" id="KW-1185">Reference proteome</keyword>
<dbReference type="SUPFAM" id="SSF81901">
    <property type="entry name" value="HCP-like"/>
    <property type="match status" value="1"/>
</dbReference>
<evidence type="ECO:0000313" key="2">
    <source>
        <dbReference type="Proteomes" id="UP000610746"/>
    </source>
</evidence>
<comment type="caution">
    <text evidence="1">The sequence shown here is derived from an EMBL/GenBank/DDBJ whole genome shotgun (WGS) entry which is preliminary data.</text>
</comment>
<dbReference type="Proteomes" id="UP000610746">
    <property type="component" value="Unassembled WGS sequence"/>
</dbReference>